<name>A0A7T0BXK2_9BACT</name>
<dbReference type="PANTHER" id="PTHR42947">
    <property type="entry name" value="COB--COM HETERODISULFIDE REDUCTASE SUBUNIT B 1"/>
    <property type="match status" value="1"/>
</dbReference>
<dbReference type="PANTHER" id="PTHR42947:SF1">
    <property type="entry name" value="COB--COM HETERODISULFIDE REDUCTASE SUBUNIT B 1"/>
    <property type="match status" value="1"/>
</dbReference>
<dbReference type="Gene3D" id="1.20.1050.140">
    <property type="match status" value="1"/>
</dbReference>
<protein>
    <submittedName>
        <fullName evidence="3">Heterodisulfide reductase</fullName>
    </submittedName>
</protein>
<evidence type="ECO:0000313" key="4">
    <source>
        <dbReference type="Proteomes" id="UP000594688"/>
    </source>
</evidence>
<evidence type="ECO:0000256" key="1">
    <source>
        <dbReference type="ARBA" id="ARBA00023002"/>
    </source>
</evidence>
<reference evidence="3 4" key="1">
    <citation type="submission" date="2020-02" db="EMBL/GenBank/DDBJ databases">
        <title>Genomic and physiological characterization of two novel Nitrospinaceae genera.</title>
        <authorList>
            <person name="Mueller A.J."/>
            <person name="Jung M.-Y."/>
            <person name="Strachan C.R."/>
            <person name="Herbold C.W."/>
            <person name="Kirkegaard R.H."/>
            <person name="Daims H."/>
        </authorList>
    </citation>
    <scope>NUCLEOTIDE SEQUENCE [LARGE SCALE GENOMIC DNA]</scope>
    <source>
        <strain evidence="3">EB</strain>
    </source>
</reference>
<evidence type="ECO:0000259" key="2">
    <source>
        <dbReference type="Pfam" id="PF02754"/>
    </source>
</evidence>
<gene>
    <name evidence="3" type="ORF">G3M70_12795</name>
</gene>
<dbReference type="Gene3D" id="3.40.50.11810">
    <property type="match status" value="1"/>
</dbReference>
<dbReference type="Pfam" id="PF02754">
    <property type="entry name" value="CCG"/>
    <property type="match status" value="2"/>
</dbReference>
<dbReference type="EMBL" id="CP048685">
    <property type="protein sequence ID" value="QPJ62706.1"/>
    <property type="molecule type" value="Genomic_DNA"/>
</dbReference>
<dbReference type="InterPro" id="IPR051278">
    <property type="entry name" value="HdrB/HdrD_reductase"/>
</dbReference>
<dbReference type="InterPro" id="IPR004017">
    <property type="entry name" value="Cys_rich_dom"/>
</dbReference>
<dbReference type="GO" id="GO:0016491">
    <property type="term" value="F:oxidoreductase activity"/>
    <property type="evidence" value="ECO:0007669"/>
    <property type="project" value="UniProtKB-KW"/>
</dbReference>
<accession>A0A7T0BXK2</accession>
<dbReference type="KEGG" id="nli:G3M70_12795"/>
<feature type="domain" description="Cysteine-rich" evidence="2">
    <location>
        <begin position="4"/>
        <end position="85"/>
    </location>
</feature>
<feature type="domain" description="Cysteine-rich" evidence="2">
    <location>
        <begin position="149"/>
        <end position="238"/>
    </location>
</feature>
<organism evidence="3 4">
    <name type="scientific">Candidatus Nitronauta litoralis</name>
    <dbReference type="NCBI Taxonomy" id="2705533"/>
    <lineage>
        <taxon>Bacteria</taxon>
        <taxon>Pseudomonadati</taxon>
        <taxon>Nitrospinota/Tectimicrobiota group</taxon>
        <taxon>Nitrospinota</taxon>
        <taxon>Nitrospinia</taxon>
        <taxon>Nitrospinales</taxon>
        <taxon>Nitrospinaceae</taxon>
        <taxon>Candidatus Nitronauta</taxon>
    </lineage>
</organism>
<sequence length="300" mass="32677">MKFALFTGCVAKGATRELMMSTIKVAEGLGIEFVEMKSAACCGAGVVQEKNPLLTDAINARSFAIAEEQNLDLITICSTCQGNLKKSEQKIECNEEYKDKVNHVLQDGGHQFEGGRIQIQHFANVLLTDEAKKRLKEKVVRPLTGLKTAAFYGCYILRPSELSPFDEPDDPSELEEIFEICGATPVDYESRTKCCGFPIIMMNKKASLDMAGNALADAVDSGADVVVTGCPLCHLNLDSYQPEAEALRKRDANIPILHLPQLVGLALGYSPRELGMDSHIVNPSVLEKILGPAPARSSHH</sequence>
<proteinExistence type="predicted"/>
<keyword evidence="1" id="KW-0560">Oxidoreductase</keyword>
<dbReference type="AlphaFoldDB" id="A0A7T0BXK2"/>
<evidence type="ECO:0000313" key="3">
    <source>
        <dbReference type="EMBL" id="QPJ62706.1"/>
    </source>
</evidence>
<dbReference type="Proteomes" id="UP000594688">
    <property type="component" value="Chromosome"/>
</dbReference>